<comment type="similarity">
    <text evidence="1">Belongs to the C/M/P thioester hydrolase family.</text>
</comment>
<dbReference type="CDD" id="cd03445">
    <property type="entry name" value="Thioesterase_II_repeat2"/>
    <property type="match status" value="1"/>
</dbReference>
<dbReference type="GO" id="GO:0006637">
    <property type="term" value="P:acyl-CoA metabolic process"/>
    <property type="evidence" value="ECO:0007669"/>
    <property type="project" value="InterPro"/>
</dbReference>
<dbReference type="InterPro" id="IPR042171">
    <property type="entry name" value="Acyl-CoA_hotdog"/>
</dbReference>
<evidence type="ECO:0000259" key="4">
    <source>
        <dbReference type="Pfam" id="PF13622"/>
    </source>
</evidence>
<evidence type="ECO:0000259" key="3">
    <source>
        <dbReference type="Pfam" id="PF02551"/>
    </source>
</evidence>
<dbReference type="Pfam" id="PF13622">
    <property type="entry name" value="4HBT_3"/>
    <property type="match status" value="1"/>
</dbReference>
<dbReference type="InterPro" id="IPR049449">
    <property type="entry name" value="TesB_ACOT8-like_N"/>
</dbReference>
<evidence type="ECO:0000313" key="6">
    <source>
        <dbReference type="Proteomes" id="UP000824134"/>
    </source>
</evidence>
<evidence type="ECO:0000256" key="2">
    <source>
        <dbReference type="ARBA" id="ARBA00022801"/>
    </source>
</evidence>
<dbReference type="SUPFAM" id="SSF54637">
    <property type="entry name" value="Thioesterase/thiol ester dehydrase-isomerase"/>
    <property type="match status" value="2"/>
</dbReference>
<dbReference type="PANTHER" id="PTHR11066:SF34">
    <property type="entry name" value="ACYL-COENZYME A THIOESTERASE 8"/>
    <property type="match status" value="1"/>
</dbReference>
<feature type="domain" description="Acyl-CoA thioesterase 2 C-terminal" evidence="3">
    <location>
        <begin position="185"/>
        <end position="287"/>
    </location>
</feature>
<dbReference type="PANTHER" id="PTHR11066">
    <property type="entry name" value="ACYL-COA THIOESTERASE"/>
    <property type="match status" value="1"/>
</dbReference>
<accession>A0A9D1ZTN3</accession>
<dbReference type="InterPro" id="IPR003703">
    <property type="entry name" value="Acyl_CoA_thio"/>
</dbReference>
<dbReference type="EMBL" id="DXCN01000049">
    <property type="protein sequence ID" value="HIY95293.1"/>
    <property type="molecule type" value="Genomic_DNA"/>
</dbReference>
<dbReference type="GO" id="GO:0009062">
    <property type="term" value="P:fatty acid catabolic process"/>
    <property type="evidence" value="ECO:0007669"/>
    <property type="project" value="TreeGrafter"/>
</dbReference>
<protein>
    <submittedName>
        <fullName evidence="5">Acyl-CoA thioesterase II</fullName>
    </submittedName>
</protein>
<reference evidence="5" key="1">
    <citation type="journal article" date="2021" name="PeerJ">
        <title>Extensive microbial diversity within the chicken gut microbiome revealed by metagenomics and culture.</title>
        <authorList>
            <person name="Gilroy R."/>
            <person name="Ravi A."/>
            <person name="Getino M."/>
            <person name="Pursley I."/>
            <person name="Horton D.L."/>
            <person name="Alikhan N.F."/>
            <person name="Baker D."/>
            <person name="Gharbi K."/>
            <person name="Hall N."/>
            <person name="Watson M."/>
            <person name="Adriaenssens E.M."/>
            <person name="Foster-Nyarko E."/>
            <person name="Jarju S."/>
            <person name="Secka A."/>
            <person name="Antonio M."/>
            <person name="Oren A."/>
            <person name="Chaudhuri R.R."/>
            <person name="La Ragione R."/>
            <person name="Hildebrand F."/>
            <person name="Pallen M.J."/>
        </authorList>
    </citation>
    <scope>NUCLEOTIDE SEQUENCE</scope>
    <source>
        <strain evidence="5">ChiHjej12B11-9195</strain>
    </source>
</reference>
<reference evidence="5" key="2">
    <citation type="submission" date="2021-04" db="EMBL/GenBank/DDBJ databases">
        <authorList>
            <person name="Gilroy R."/>
        </authorList>
    </citation>
    <scope>NUCLEOTIDE SEQUENCE</scope>
    <source>
        <strain evidence="5">ChiHjej12B11-9195</strain>
    </source>
</reference>
<gene>
    <name evidence="5" type="ORF">H9821_06485</name>
</gene>
<name>A0A9D1ZTN3_9MICC</name>
<dbReference type="InterPro" id="IPR029069">
    <property type="entry name" value="HotDog_dom_sf"/>
</dbReference>
<evidence type="ECO:0000256" key="1">
    <source>
        <dbReference type="ARBA" id="ARBA00006538"/>
    </source>
</evidence>
<dbReference type="Gene3D" id="2.40.160.210">
    <property type="entry name" value="Acyl-CoA thioesterase, double hotdog domain"/>
    <property type="match status" value="1"/>
</dbReference>
<dbReference type="GO" id="GO:0047617">
    <property type="term" value="F:fatty acyl-CoA hydrolase activity"/>
    <property type="evidence" value="ECO:0007669"/>
    <property type="project" value="InterPro"/>
</dbReference>
<dbReference type="Proteomes" id="UP000824134">
    <property type="component" value="Unassembled WGS sequence"/>
</dbReference>
<feature type="domain" description="Acyl-CoA thioesterase-like N-terminal HotDog" evidence="4">
    <location>
        <begin position="44"/>
        <end position="119"/>
    </location>
</feature>
<sequence>MSHATPESLSPTQKLLAMLNLTPGGASAHEHVFSALTLTKESPRIFGGQVLAQAVMAAAHTVDGKTLHSLHGYFLRPGDVEGDLSYGAEVLNDARSFSTRRVQAYQGGQPIFSCIASFQVPAPGPDHGASMPQDVPAPEGLPTAADLLGHLQVPIAQKVAFSRPFDVRHVTSPLYATPSDEKQPVNMVWFKTFEALPDDPALHQAALAYASDYTQLEPVLRQHGKTWLEPGMKVASLDHAIWFHRLARADEWLLLVQESPSAQDSRGLSVGKVFTRDGLHVATVTQEAMIRLPEYRDQ</sequence>
<evidence type="ECO:0000313" key="5">
    <source>
        <dbReference type="EMBL" id="HIY95293.1"/>
    </source>
</evidence>
<comment type="caution">
    <text evidence="5">The sequence shown here is derived from an EMBL/GenBank/DDBJ whole genome shotgun (WGS) entry which is preliminary data.</text>
</comment>
<proteinExistence type="inferred from homology"/>
<dbReference type="AlphaFoldDB" id="A0A9D1ZTN3"/>
<keyword evidence="2" id="KW-0378">Hydrolase</keyword>
<dbReference type="CDD" id="cd03444">
    <property type="entry name" value="Thioesterase_II_repeat1"/>
    <property type="match status" value="1"/>
</dbReference>
<dbReference type="InterPro" id="IPR025652">
    <property type="entry name" value="TesB_C"/>
</dbReference>
<dbReference type="Pfam" id="PF02551">
    <property type="entry name" value="Acyl_CoA_thio"/>
    <property type="match status" value="1"/>
</dbReference>
<organism evidence="5 6">
    <name type="scientific">Candidatus Rothia avicola</name>
    <dbReference type="NCBI Taxonomy" id="2840478"/>
    <lineage>
        <taxon>Bacteria</taxon>
        <taxon>Bacillati</taxon>
        <taxon>Actinomycetota</taxon>
        <taxon>Actinomycetes</taxon>
        <taxon>Micrococcales</taxon>
        <taxon>Micrococcaceae</taxon>
        <taxon>Rothia</taxon>
    </lineage>
</organism>